<accession>X6LT72</accession>
<proteinExistence type="predicted"/>
<organism evidence="1 2">
    <name type="scientific">Reticulomyxa filosa</name>
    <dbReference type="NCBI Taxonomy" id="46433"/>
    <lineage>
        <taxon>Eukaryota</taxon>
        <taxon>Sar</taxon>
        <taxon>Rhizaria</taxon>
        <taxon>Retaria</taxon>
        <taxon>Foraminifera</taxon>
        <taxon>Monothalamids</taxon>
        <taxon>Reticulomyxidae</taxon>
        <taxon>Reticulomyxa</taxon>
    </lineage>
</organism>
<name>X6LT72_RETFI</name>
<evidence type="ECO:0000313" key="1">
    <source>
        <dbReference type="EMBL" id="ETO05133.1"/>
    </source>
</evidence>
<gene>
    <name evidence="1" type="ORF">RFI_32263</name>
</gene>
<dbReference type="Proteomes" id="UP000023152">
    <property type="component" value="Unassembled WGS sequence"/>
</dbReference>
<dbReference type="EMBL" id="ASPP01028491">
    <property type="protein sequence ID" value="ETO05133.1"/>
    <property type="molecule type" value="Genomic_DNA"/>
</dbReference>
<keyword evidence="2" id="KW-1185">Reference proteome</keyword>
<dbReference type="AlphaFoldDB" id="X6LT72"/>
<evidence type="ECO:0000313" key="2">
    <source>
        <dbReference type="Proteomes" id="UP000023152"/>
    </source>
</evidence>
<sequence>MITIQAKLFKIYKKQYKIEIFKTIRKDYLGKGKVLQKDFYFIQYLDMEDEILFFLKNPSLEMKQEQAEALCKVLRDDQNCKSVEDVVKQTETAKKRLFNTIKNISKKSNIPIPEKSKEVVLVSKVIKTTNSAYVTLKVQLLRIS</sequence>
<reference evidence="1 2" key="1">
    <citation type="journal article" date="2013" name="Curr. Biol.">
        <title>The Genome of the Foraminiferan Reticulomyxa filosa.</title>
        <authorList>
            <person name="Glockner G."/>
            <person name="Hulsmann N."/>
            <person name="Schleicher M."/>
            <person name="Noegel A.A."/>
            <person name="Eichinger L."/>
            <person name="Gallinger C."/>
            <person name="Pawlowski J."/>
            <person name="Sierra R."/>
            <person name="Euteneuer U."/>
            <person name="Pillet L."/>
            <person name="Moustafa A."/>
            <person name="Platzer M."/>
            <person name="Groth M."/>
            <person name="Szafranski K."/>
            <person name="Schliwa M."/>
        </authorList>
    </citation>
    <scope>NUCLEOTIDE SEQUENCE [LARGE SCALE GENOMIC DNA]</scope>
</reference>
<comment type="caution">
    <text evidence="1">The sequence shown here is derived from an EMBL/GenBank/DDBJ whole genome shotgun (WGS) entry which is preliminary data.</text>
</comment>
<protein>
    <submittedName>
        <fullName evidence="1">Uncharacterized protein</fullName>
    </submittedName>
</protein>